<evidence type="ECO:0000256" key="7">
    <source>
        <dbReference type="SAM" id="Phobius"/>
    </source>
</evidence>
<dbReference type="Pfam" id="PF03706">
    <property type="entry name" value="LPG_synthase_TM"/>
    <property type="match status" value="1"/>
</dbReference>
<comment type="caution">
    <text evidence="8">The sequence shown here is derived from an EMBL/GenBank/DDBJ whole genome shotgun (WGS) entry which is preliminary data.</text>
</comment>
<dbReference type="GO" id="GO:0005886">
    <property type="term" value="C:plasma membrane"/>
    <property type="evidence" value="ECO:0007669"/>
    <property type="project" value="UniProtKB-SubCell"/>
</dbReference>
<keyword evidence="5 7" id="KW-0472">Membrane</keyword>
<name>A0A2S8GEP6_9BACT</name>
<evidence type="ECO:0000256" key="1">
    <source>
        <dbReference type="ARBA" id="ARBA00004651"/>
    </source>
</evidence>
<comment type="subcellular location">
    <subcellularLocation>
        <location evidence="1">Cell membrane</location>
        <topology evidence="1">Multi-pass membrane protein</topology>
    </subcellularLocation>
</comment>
<evidence type="ECO:0000313" key="8">
    <source>
        <dbReference type="EMBL" id="PQO42574.1"/>
    </source>
</evidence>
<dbReference type="InterPro" id="IPR022791">
    <property type="entry name" value="L-PG_synthase/AglD"/>
</dbReference>
<evidence type="ECO:0008006" key="10">
    <source>
        <dbReference type="Google" id="ProtNLM"/>
    </source>
</evidence>
<organism evidence="8 9">
    <name type="scientific">Blastopirellula marina</name>
    <dbReference type="NCBI Taxonomy" id="124"/>
    <lineage>
        <taxon>Bacteria</taxon>
        <taxon>Pseudomonadati</taxon>
        <taxon>Planctomycetota</taxon>
        <taxon>Planctomycetia</taxon>
        <taxon>Pirellulales</taxon>
        <taxon>Pirellulaceae</taxon>
        <taxon>Blastopirellula</taxon>
    </lineage>
</organism>
<sequence length="368" mass="39933">MSPSYPHRRSVPPSPELSSPENLDSPDLQAAPRAKLWKSRLKRLVQVIVVGLVVWGIWHNIDKAIDQVQQQNFSFQKLRWPWIFAAGGLYLLGSLPMSLFWIRLMRAMQQKPTTWSAIRAFFIGHLGKYVPGKALVVVLRTSLVQGKELKRSVVATAVFAETLTMVSVGAVYAAVLISIWFSDRLLLLWLAIGIAVAASGVTLPPVFRKIVLMLKVSKINPEMEQNLAGLSFPVMAWGWAANLVGWTLLGSSLYAVMASIPDADPHLASFAQMFPLLAATVCLAMVAGFVTPIPGGMGVREFVIMEMMAPVFGPVVAVVSAVLLRVAWLFAELALAIILYGIPASAATAENASAEIPPAEEDPAQNPA</sequence>
<feature type="transmembrane region" description="Helical" evidence="7">
    <location>
        <begin position="227"/>
        <end position="249"/>
    </location>
</feature>
<evidence type="ECO:0000256" key="2">
    <source>
        <dbReference type="ARBA" id="ARBA00022475"/>
    </source>
</evidence>
<feature type="transmembrane region" description="Helical" evidence="7">
    <location>
        <begin position="269"/>
        <end position="290"/>
    </location>
</feature>
<dbReference type="EMBL" id="PUIB01000003">
    <property type="protein sequence ID" value="PQO42574.1"/>
    <property type="molecule type" value="Genomic_DNA"/>
</dbReference>
<evidence type="ECO:0000313" key="9">
    <source>
        <dbReference type="Proteomes" id="UP000239388"/>
    </source>
</evidence>
<evidence type="ECO:0000256" key="4">
    <source>
        <dbReference type="ARBA" id="ARBA00022989"/>
    </source>
</evidence>
<keyword evidence="3 7" id="KW-0812">Transmembrane</keyword>
<feature type="transmembrane region" description="Helical" evidence="7">
    <location>
        <begin position="187"/>
        <end position="207"/>
    </location>
</feature>
<keyword evidence="4 7" id="KW-1133">Transmembrane helix</keyword>
<evidence type="ECO:0000256" key="5">
    <source>
        <dbReference type="ARBA" id="ARBA00023136"/>
    </source>
</evidence>
<gene>
    <name evidence="8" type="ORF">C5Y98_01675</name>
</gene>
<dbReference type="AlphaFoldDB" id="A0A2S8GEP6"/>
<evidence type="ECO:0000256" key="3">
    <source>
        <dbReference type="ARBA" id="ARBA00022692"/>
    </source>
</evidence>
<proteinExistence type="predicted"/>
<feature type="region of interest" description="Disordered" evidence="6">
    <location>
        <begin position="1"/>
        <end position="26"/>
    </location>
</feature>
<keyword evidence="2" id="KW-1003">Cell membrane</keyword>
<feature type="transmembrane region" description="Helical" evidence="7">
    <location>
        <begin position="311"/>
        <end position="342"/>
    </location>
</feature>
<protein>
    <recommendedName>
        <fullName evidence="10">Lysylphosphatidylglycerol synthetase family protein</fullName>
    </recommendedName>
</protein>
<feature type="compositionally biased region" description="Low complexity" evidence="6">
    <location>
        <begin position="16"/>
        <end position="26"/>
    </location>
</feature>
<reference evidence="8 9" key="1">
    <citation type="submission" date="2018-02" db="EMBL/GenBank/DDBJ databases">
        <title>Comparative genomes isolates from brazilian mangrove.</title>
        <authorList>
            <person name="Araujo J.E."/>
            <person name="Taketani R.G."/>
            <person name="Silva M.C.P."/>
            <person name="Loureco M.V."/>
            <person name="Andreote F.D."/>
        </authorList>
    </citation>
    <scope>NUCLEOTIDE SEQUENCE [LARGE SCALE GENOMIC DNA]</scope>
    <source>
        <strain evidence="8 9">NAP PRIS-MGV</strain>
    </source>
</reference>
<accession>A0A2S8GEP6</accession>
<dbReference type="Proteomes" id="UP000239388">
    <property type="component" value="Unassembled WGS sequence"/>
</dbReference>
<feature type="transmembrane region" description="Helical" evidence="7">
    <location>
        <begin position="81"/>
        <end position="102"/>
    </location>
</feature>
<feature type="transmembrane region" description="Helical" evidence="7">
    <location>
        <begin position="43"/>
        <end position="61"/>
    </location>
</feature>
<evidence type="ECO:0000256" key="6">
    <source>
        <dbReference type="SAM" id="MobiDB-lite"/>
    </source>
</evidence>
<feature type="compositionally biased region" description="Basic residues" evidence="6">
    <location>
        <begin position="1"/>
        <end position="10"/>
    </location>
</feature>
<feature type="transmembrane region" description="Helical" evidence="7">
    <location>
        <begin position="153"/>
        <end position="181"/>
    </location>
</feature>